<dbReference type="Gene3D" id="2.40.40.20">
    <property type="match status" value="1"/>
</dbReference>
<proteinExistence type="predicted"/>
<name>A0A380U104_9PAST</name>
<gene>
    <name evidence="8" type="primary">fdhF_2</name>
    <name evidence="8" type="ORF">NCTC10801_02274</name>
</gene>
<feature type="domain" description="Molybdopterin dinucleotide-binding" evidence="7">
    <location>
        <begin position="420"/>
        <end position="525"/>
    </location>
</feature>
<dbReference type="EMBL" id="UFRQ01000003">
    <property type="protein sequence ID" value="SUT94685.1"/>
    <property type="molecule type" value="Genomic_DNA"/>
</dbReference>
<dbReference type="SUPFAM" id="SSF50692">
    <property type="entry name" value="ADC-like"/>
    <property type="match status" value="1"/>
</dbReference>
<dbReference type="Proteomes" id="UP000254649">
    <property type="component" value="Unassembled WGS sequence"/>
</dbReference>
<evidence type="ECO:0000256" key="4">
    <source>
        <dbReference type="ARBA" id="ARBA00023004"/>
    </source>
</evidence>
<dbReference type="Gene3D" id="3.40.50.740">
    <property type="match status" value="1"/>
</dbReference>
<dbReference type="GO" id="GO:0003954">
    <property type="term" value="F:NADH dehydrogenase activity"/>
    <property type="evidence" value="ECO:0007669"/>
    <property type="project" value="TreeGrafter"/>
</dbReference>
<evidence type="ECO:0000256" key="3">
    <source>
        <dbReference type="ARBA" id="ARBA00023002"/>
    </source>
</evidence>
<dbReference type="EC" id="1.17.1.9" evidence="8"/>
<dbReference type="Pfam" id="PF00384">
    <property type="entry name" value="Molybdopterin"/>
    <property type="match status" value="1"/>
</dbReference>
<sequence length="561" mass="63019">MSNSIVEIEDTKCVFIFGYNASTSHPIVARRINHAKEKGAKIIVCDPRKIETARIADIYAPLANGSNVAFLNAMMNVILEEGLQDQKFIDEHTENFESFYEVVKNYTPESTQHITGIEPEMLREIARTYAKAETATILWGMGVCQFRQGVETVRALASLAMLTGNLGKPNVGVNPVRGQNNVQGACDMGALYNTLPGYQRLDDPVAMAKFAKAWDVPELNTKPGVPLSEVPHAVKEGKLKAFYIMGEDTLQTEPDINAMKQTFKDLEFIIVQDIFMTQTAAEADVIFPATSCAEHEGVYSAADRGFQRFYKAVEPVGDVKDDWQIISEMATAMGYPMHYNNTKEIWDELRSLCPIYKGATYEKMEGLAYIQWPCYDEGPEDQGTQYLYKGQIFDRPNGKADFFACDWLPPMEDLSEEFPLILSTVREVGHYSCRSMTGNCRALAALADEPGYVQMNDEDAKALGIKHNDLVWIASSRGKVISRADVSSRTNKGACYMTYQWWIGKCNELTAEHLNPGSRTPEYKYSAVRIEKIEDQNWAEHYVVTEYTKLKTQLKQTALVA</sequence>
<dbReference type="GO" id="GO:0008863">
    <property type="term" value="F:formate dehydrogenase (NAD+) activity"/>
    <property type="evidence" value="ECO:0007669"/>
    <property type="project" value="UniProtKB-EC"/>
</dbReference>
<evidence type="ECO:0000256" key="5">
    <source>
        <dbReference type="ARBA" id="ARBA00023014"/>
    </source>
</evidence>
<dbReference type="GO" id="GO:1990204">
    <property type="term" value="C:oxidoreductase complex"/>
    <property type="evidence" value="ECO:0007669"/>
    <property type="project" value="UniProtKB-ARBA"/>
</dbReference>
<dbReference type="InterPro" id="IPR050123">
    <property type="entry name" value="Prok_molybdopt-oxidoreductase"/>
</dbReference>
<dbReference type="Gene3D" id="1.20.5.460">
    <property type="entry name" value="Single helix bin"/>
    <property type="match status" value="1"/>
</dbReference>
<dbReference type="SUPFAM" id="SSF53706">
    <property type="entry name" value="Formate dehydrogenase/DMSO reductase, domains 1-3"/>
    <property type="match status" value="1"/>
</dbReference>
<dbReference type="InterPro" id="IPR006657">
    <property type="entry name" value="MoPterin_dinucl-bd_dom"/>
</dbReference>
<dbReference type="PANTHER" id="PTHR43105:SF14">
    <property type="entry name" value="FORMATE DEHYDROGENASE H"/>
    <property type="match status" value="1"/>
</dbReference>
<dbReference type="NCBIfam" id="TIGR01591">
    <property type="entry name" value="Fdh-alpha"/>
    <property type="match status" value="1"/>
</dbReference>
<dbReference type="GO" id="GO:0046872">
    <property type="term" value="F:metal ion binding"/>
    <property type="evidence" value="ECO:0007669"/>
    <property type="project" value="UniProtKB-KW"/>
</dbReference>
<protein>
    <submittedName>
        <fullName evidence="8">Formate dehydrogenase subunit alpha</fullName>
        <ecNumber evidence="8">1.17.1.9</ecNumber>
    </submittedName>
</protein>
<evidence type="ECO:0000259" key="7">
    <source>
        <dbReference type="Pfam" id="PF01568"/>
    </source>
</evidence>
<dbReference type="PANTHER" id="PTHR43105">
    <property type="entry name" value="RESPIRATORY NITRATE REDUCTASE"/>
    <property type="match status" value="1"/>
</dbReference>
<accession>A0A380U104</accession>
<keyword evidence="4" id="KW-0408">Iron</keyword>
<dbReference type="Pfam" id="PF01568">
    <property type="entry name" value="Molydop_binding"/>
    <property type="match status" value="1"/>
</dbReference>
<dbReference type="InterPro" id="IPR006656">
    <property type="entry name" value="Mopterin_OxRdtase"/>
</dbReference>
<feature type="domain" description="Molybdopterin oxidoreductase" evidence="6">
    <location>
        <begin position="1"/>
        <end position="331"/>
    </location>
</feature>
<evidence type="ECO:0000313" key="9">
    <source>
        <dbReference type="Proteomes" id="UP000254649"/>
    </source>
</evidence>
<dbReference type="InterPro" id="IPR006478">
    <property type="entry name" value="Formate_DH_asu"/>
</dbReference>
<dbReference type="GO" id="GO:0051539">
    <property type="term" value="F:4 iron, 4 sulfur cluster binding"/>
    <property type="evidence" value="ECO:0007669"/>
    <property type="project" value="UniProtKB-KW"/>
</dbReference>
<evidence type="ECO:0000256" key="1">
    <source>
        <dbReference type="ARBA" id="ARBA00022485"/>
    </source>
</evidence>
<evidence type="ECO:0000259" key="6">
    <source>
        <dbReference type="Pfam" id="PF00384"/>
    </source>
</evidence>
<keyword evidence="1" id="KW-0004">4Fe-4S</keyword>
<keyword evidence="3 8" id="KW-0560">Oxidoreductase</keyword>
<dbReference type="PROSITE" id="PS00932">
    <property type="entry name" value="MOLYBDOPTERIN_PROK_3"/>
    <property type="match status" value="1"/>
</dbReference>
<dbReference type="InterPro" id="IPR009010">
    <property type="entry name" value="Asp_de-COase-like_dom_sf"/>
</dbReference>
<dbReference type="GO" id="GO:0015942">
    <property type="term" value="P:formate metabolic process"/>
    <property type="evidence" value="ECO:0007669"/>
    <property type="project" value="InterPro"/>
</dbReference>
<keyword evidence="2" id="KW-0479">Metal-binding</keyword>
<dbReference type="GO" id="GO:0043546">
    <property type="term" value="F:molybdopterin cofactor binding"/>
    <property type="evidence" value="ECO:0007669"/>
    <property type="project" value="InterPro"/>
</dbReference>
<dbReference type="AlphaFoldDB" id="A0A380U104"/>
<dbReference type="GO" id="GO:0022904">
    <property type="term" value="P:respiratory electron transport chain"/>
    <property type="evidence" value="ECO:0007669"/>
    <property type="project" value="TreeGrafter"/>
</dbReference>
<dbReference type="Gene3D" id="3.40.228.10">
    <property type="entry name" value="Dimethylsulfoxide Reductase, domain 2"/>
    <property type="match status" value="1"/>
</dbReference>
<dbReference type="InterPro" id="IPR006655">
    <property type="entry name" value="Mopterin_OxRdtase_prok_CS"/>
</dbReference>
<organism evidence="8 9">
    <name type="scientific">[Actinobacillus] rossii</name>
    <dbReference type="NCBI Taxonomy" id="123820"/>
    <lineage>
        <taxon>Bacteria</taxon>
        <taxon>Pseudomonadati</taxon>
        <taxon>Pseudomonadota</taxon>
        <taxon>Gammaproteobacteria</taxon>
        <taxon>Pasteurellales</taxon>
        <taxon>Pasteurellaceae</taxon>
    </lineage>
</organism>
<reference evidence="8 9" key="1">
    <citation type="submission" date="2018-06" db="EMBL/GenBank/DDBJ databases">
        <authorList>
            <consortium name="Pathogen Informatics"/>
            <person name="Doyle S."/>
        </authorList>
    </citation>
    <scope>NUCLEOTIDE SEQUENCE [LARGE SCALE GENOMIC DNA]</scope>
    <source>
        <strain evidence="8 9">NCTC10801</strain>
    </source>
</reference>
<keyword evidence="9" id="KW-1185">Reference proteome</keyword>
<evidence type="ECO:0000256" key="2">
    <source>
        <dbReference type="ARBA" id="ARBA00022723"/>
    </source>
</evidence>
<dbReference type="GO" id="GO:0016020">
    <property type="term" value="C:membrane"/>
    <property type="evidence" value="ECO:0007669"/>
    <property type="project" value="TreeGrafter"/>
</dbReference>
<keyword evidence="5" id="KW-0411">Iron-sulfur</keyword>
<dbReference type="FunFam" id="3.40.228.10:FF:000002">
    <property type="entry name" value="Formate dehydrogenase subunit alpha"/>
    <property type="match status" value="1"/>
</dbReference>
<evidence type="ECO:0000313" key="8">
    <source>
        <dbReference type="EMBL" id="SUT94685.1"/>
    </source>
</evidence>